<dbReference type="EMBL" id="CACVBM020001334">
    <property type="protein sequence ID" value="CAA7045942.1"/>
    <property type="molecule type" value="Genomic_DNA"/>
</dbReference>
<evidence type="ECO:0000313" key="1">
    <source>
        <dbReference type="EMBL" id="CAA7045942.1"/>
    </source>
</evidence>
<reference evidence="1" key="1">
    <citation type="submission" date="2020-01" db="EMBL/GenBank/DDBJ databases">
        <authorList>
            <person name="Mishra B."/>
        </authorList>
    </citation>
    <scope>NUCLEOTIDE SEQUENCE [LARGE SCALE GENOMIC DNA]</scope>
</reference>
<dbReference type="AlphaFoldDB" id="A0A6D2K8W0"/>
<gene>
    <name evidence="1" type="ORF">MERR_LOCUS33177</name>
</gene>
<protein>
    <submittedName>
        <fullName evidence="1">Uncharacterized protein</fullName>
    </submittedName>
</protein>
<comment type="caution">
    <text evidence="1">The sequence shown here is derived from an EMBL/GenBank/DDBJ whole genome shotgun (WGS) entry which is preliminary data.</text>
</comment>
<name>A0A6D2K8W0_9BRAS</name>
<organism evidence="1 2">
    <name type="scientific">Microthlaspi erraticum</name>
    <dbReference type="NCBI Taxonomy" id="1685480"/>
    <lineage>
        <taxon>Eukaryota</taxon>
        <taxon>Viridiplantae</taxon>
        <taxon>Streptophyta</taxon>
        <taxon>Embryophyta</taxon>
        <taxon>Tracheophyta</taxon>
        <taxon>Spermatophyta</taxon>
        <taxon>Magnoliopsida</taxon>
        <taxon>eudicotyledons</taxon>
        <taxon>Gunneridae</taxon>
        <taxon>Pentapetalae</taxon>
        <taxon>rosids</taxon>
        <taxon>malvids</taxon>
        <taxon>Brassicales</taxon>
        <taxon>Brassicaceae</taxon>
        <taxon>Coluteocarpeae</taxon>
        <taxon>Microthlaspi</taxon>
    </lineage>
</organism>
<evidence type="ECO:0000313" key="2">
    <source>
        <dbReference type="Proteomes" id="UP000467841"/>
    </source>
</evidence>
<keyword evidence="2" id="KW-1185">Reference proteome</keyword>
<accession>A0A6D2K8W0</accession>
<dbReference type="Proteomes" id="UP000467841">
    <property type="component" value="Unassembled WGS sequence"/>
</dbReference>
<sequence>MAVKEMIERINKGEIRRRWWHLKLYRKLVWEGEKESDSAVRIGGKWRAPTGLIRRKRSVRTQDSAIARRIGSDSSGAWKSCELRWFSKLDQETFRCYSDGTTLLHFFYGLKIEVIMVIYKEEEMLYWVYFQVSALTKHS</sequence>
<proteinExistence type="predicted"/>